<reference evidence="1" key="2">
    <citation type="submission" date="2020-09" db="EMBL/GenBank/DDBJ databases">
        <authorList>
            <person name="Sun Q."/>
            <person name="Sedlacek I."/>
        </authorList>
    </citation>
    <scope>NUCLEOTIDE SEQUENCE</scope>
    <source>
        <strain evidence="1">CCM 7664</strain>
    </source>
</reference>
<dbReference type="Proteomes" id="UP000627205">
    <property type="component" value="Unassembled WGS sequence"/>
</dbReference>
<dbReference type="Pfam" id="PF11185">
    <property type="entry name" value="DUF2971"/>
    <property type="match status" value="1"/>
</dbReference>
<reference evidence="1" key="1">
    <citation type="journal article" date="2014" name="Int. J. Syst. Evol. Microbiol.">
        <title>Complete genome sequence of Corynebacterium casei LMG S-19264T (=DSM 44701T), isolated from a smear-ripened cheese.</title>
        <authorList>
            <consortium name="US DOE Joint Genome Institute (JGI-PGF)"/>
            <person name="Walter F."/>
            <person name="Albersmeier A."/>
            <person name="Kalinowski J."/>
            <person name="Ruckert C."/>
        </authorList>
    </citation>
    <scope>NUCLEOTIDE SEQUENCE</scope>
    <source>
        <strain evidence="1">CCM 7664</strain>
    </source>
</reference>
<dbReference type="EMBL" id="BMDP01000001">
    <property type="protein sequence ID" value="GGI53593.1"/>
    <property type="molecule type" value="Genomic_DNA"/>
</dbReference>
<dbReference type="RefSeq" id="WP_188419638.1">
    <property type="nucleotide sequence ID" value="NZ_BMDP01000001.1"/>
</dbReference>
<dbReference type="InterPro" id="IPR021352">
    <property type="entry name" value="DUF2971"/>
</dbReference>
<organism evidence="1 2">
    <name type="scientific">Oxalicibacterium solurbis</name>
    <dbReference type="NCBI Taxonomy" id="69280"/>
    <lineage>
        <taxon>Bacteria</taxon>
        <taxon>Pseudomonadati</taxon>
        <taxon>Pseudomonadota</taxon>
        <taxon>Betaproteobacteria</taxon>
        <taxon>Burkholderiales</taxon>
        <taxon>Oxalobacteraceae</taxon>
        <taxon>Oxalicibacterium</taxon>
    </lineage>
</organism>
<name>A0A8J3F5H6_9BURK</name>
<comment type="caution">
    <text evidence="1">The sequence shown here is derived from an EMBL/GenBank/DDBJ whole genome shotgun (WGS) entry which is preliminary data.</text>
</comment>
<proteinExistence type="predicted"/>
<keyword evidence="2" id="KW-1185">Reference proteome</keyword>
<evidence type="ECO:0008006" key="3">
    <source>
        <dbReference type="Google" id="ProtNLM"/>
    </source>
</evidence>
<dbReference type="AlphaFoldDB" id="A0A8J3F5H6"/>
<gene>
    <name evidence="1" type="ORF">GCM10011430_07670</name>
</gene>
<evidence type="ECO:0000313" key="2">
    <source>
        <dbReference type="Proteomes" id="UP000627205"/>
    </source>
</evidence>
<accession>A0A8J3F5H6</accession>
<evidence type="ECO:0000313" key="1">
    <source>
        <dbReference type="EMBL" id="GGI53593.1"/>
    </source>
</evidence>
<protein>
    <recommendedName>
        <fullName evidence="3">DUF2971 domain-containing protein</fullName>
    </recommendedName>
</protein>
<sequence>MQVNHEFPDALPDVLPDTFSGPIPRNELKNRLNRIFFPYADRQLQRISKKSRFAYYTNAETARRILANEEIWMRDTYDMNDAMEIEYGFDCLHTAFDDDALKSRFMAVLDDCAEGLAEEILQRFDSWSPHLKTHTFIACVSKHRSRENHHGRLSMWRAYGGSSGVALILNAEAMLKISSRALGAYSSPVGYMTAAQVRKELRAVVRNMEEARELLCSLGRERVRDNVLSMLHYAVLCIKHPGFHEEREWRIITNAQWPEVAVRTSAIETIRDIPQKVQKIKFRDDPQNGLYGLGLPQLLNRVIIGPTASPQSLKEEFVALLERAGVRHPGKKIVVSNIPLRCS</sequence>